<dbReference type="EMBL" id="MAYW01000020">
    <property type="protein sequence ID" value="ODS33745.1"/>
    <property type="molecule type" value="Genomic_DNA"/>
</dbReference>
<organism evidence="1 2">
    <name type="scientific">Candidatus Scalindua rubra</name>
    <dbReference type="NCBI Taxonomy" id="1872076"/>
    <lineage>
        <taxon>Bacteria</taxon>
        <taxon>Pseudomonadati</taxon>
        <taxon>Planctomycetota</taxon>
        <taxon>Candidatus Brocadiia</taxon>
        <taxon>Candidatus Brocadiales</taxon>
        <taxon>Candidatus Scalinduaceae</taxon>
        <taxon>Candidatus Scalindua</taxon>
    </lineage>
</organism>
<evidence type="ECO:0008006" key="3">
    <source>
        <dbReference type="Google" id="ProtNLM"/>
    </source>
</evidence>
<reference evidence="1 2" key="1">
    <citation type="submission" date="2016-07" db="EMBL/GenBank/DDBJ databases">
        <title>Draft genome of Scalindua rubra, obtained from a brine-seawater interface in the Red Sea, sheds light on salt adaptation in anammox bacteria.</title>
        <authorList>
            <person name="Speth D.R."/>
            <person name="Lagkouvardos I."/>
            <person name="Wang Y."/>
            <person name="Qian P.-Y."/>
            <person name="Dutilh B.E."/>
            <person name="Jetten M.S."/>
        </authorList>
    </citation>
    <scope>NUCLEOTIDE SEQUENCE [LARGE SCALE GENOMIC DNA]</scope>
    <source>
        <strain evidence="1">BSI-1</strain>
    </source>
</reference>
<comment type="caution">
    <text evidence="1">The sequence shown here is derived from an EMBL/GenBank/DDBJ whole genome shotgun (WGS) entry which is preliminary data.</text>
</comment>
<dbReference type="SUPFAM" id="SSF53756">
    <property type="entry name" value="UDP-Glycosyltransferase/glycogen phosphorylase"/>
    <property type="match status" value="1"/>
</dbReference>
<protein>
    <recommendedName>
        <fullName evidence="3">Glycosyltransferase</fullName>
    </recommendedName>
</protein>
<dbReference type="Proteomes" id="UP000094056">
    <property type="component" value="Unassembled WGS sequence"/>
</dbReference>
<dbReference type="AlphaFoldDB" id="A0A1E3XDN2"/>
<evidence type="ECO:0000313" key="1">
    <source>
        <dbReference type="EMBL" id="ODS33745.1"/>
    </source>
</evidence>
<proteinExistence type="predicted"/>
<sequence>MNKKILIYSQDVGGANYIAPSINYIVNRYPSLVVIHPLSEQTFKKHKIAFYPLSHFFDRIPPREAEIESFSLQNKISHLYCTTSSPYRDLTNSNFINISRKLNIPTFGIMDHWKGYDRFINDHGEIDYFPDYIGCIDRVCRDKLIRLCKNPERVFVVGHPHLEKCFRRKKDERKKRMKWLIYS</sequence>
<name>A0A1E3XDN2_9BACT</name>
<evidence type="ECO:0000313" key="2">
    <source>
        <dbReference type="Proteomes" id="UP000094056"/>
    </source>
</evidence>
<accession>A0A1E3XDN2</accession>
<gene>
    <name evidence="1" type="ORF">SCARUB_01102</name>
</gene>